<protein>
    <recommendedName>
        <fullName evidence="3">Glycosyltransferase family 1 protein</fullName>
    </recommendedName>
</protein>
<comment type="caution">
    <text evidence="1">The sequence shown here is derived from an EMBL/GenBank/DDBJ whole genome shotgun (WGS) entry which is preliminary data.</text>
</comment>
<evidence type="ECO:0000313" key="2">
    <source>
        <dbReference type="Proteomes" id="UP000541352"/>
    </source>
</evidence>
<dbReference type="RefSeq" id="WP_183971178.1">
    <property type="nucleotide sequence ID" value="NZ_JACIBY010000001.1"/>
</dbReference>
<dbReference type="Proteomes" id="UP000541352">
    <property type="component" value="Unassembled WGS sequence"/>
</dbReference>
<sequence length="333" mass="39837">MRILFITSTEQDYLADSLLHGFRSIYGYNCIDYPKCDFLYKNYQSFDNKIYGEGFTLYNGLLNDAPIDRLNIDTKIKKEYFDLIVISNIQRQFGFFLQYRPWLNYKNTIIIDGDDTPKPYPMRGIWLKHYYYWFLPRANKDFLYFKREWTTETHFNIYKALSPSFVKVMYKFDKNLRKISFSIPKEKIINQLPIKTKDFPRHIVDKEVAQYINEARDKYVFSNENDYYLDLQSSRFGITTKREGWDCMRHYEIAANGAVPCFLQLNKKNINCAPHGLDNSNSIIYQNYQDLIKQINKLSNDDYQSIQSNALKWIHSQTTEVRVKEIINTFKIK</sequence>
<evidence type="ECO:0008006" key="3">
    <source>
        <dbReference type="Google" id="ProtNLM"/>
    </source>
</evidence>
<organism evidence="1 2">
    <name type="scientific">Runella defluvii</name>
    <dbReference type="NCBI Taxonomy" id="370973"/>
    <lineage>
        <taxon>Bacteria</taxon>
        <taxon>Pseudomonadati</taxon>
        <taxon>Bacteroidota</taxon>
        <taxon>Cytophagia</taxon>
        <taxon>Cytophagales</taxon>
        <taxon>Spirosomataceae</taxon>
        <taxon>Runella</taxon>
    </lineage>
</organism>
<gene>
    <name evidence="1" type="ORF">FHS57_000403</name>
</gene>
<proteinExistence type="predicted"/>
<dbReference type="AlphaFoldDB" id="A0A7W5ZFT4"/>
<dbReference type="EMBL" id="JACIBY010000001">
    <property type="protein sequence ID" value="MBB3836421.1"/>
    <property type="molecule type" value="Genomic_DNA"/>
</dbReference>
<keyword evidence="2" id="KW-1185">Reference proteome</keyword>
<reference evidence="1 2" key="1">
    <citation type="submission" date="2020-08" db="EMBL/GenBank/DDBJ databases">
        <title>Genomic Encyclopedia of Type Strains, Phase IV (KMG-IV): sequencing the most valuable type-strain genomes for metagenomic binning, comparative biology and taxonomic classification.</title>
        <authorList>
            <person name="Goeker M."/>
        </authorList>
    </citation>
    <scope>NUCLEOTIDE SEQUENCE [LARGE SCALE GENOMIC DNA]</scope>
    <source>
        <strain evidence="1 2">DSM 17976</strain>
    </source>
</reference>
<name>A0A7W5ZFT4_9BACT</name>
<evidence type="ECO:0000313" key="1">
    <source>
        <dbReference type="EMBL" id="MBB3836421.1"/>
    </source>
</evidence>
<accession>A0A7W5ZFT4</accession>